<dbReference type="Proteomes" id="UP000019276">
    <property type="component" value="Unassembled WGS sequence"/>
</dbReference>
<name>W7QCZ6_9ALTE</name>
<dbReference type="Gene3D" id="2.160.20.10">
    <property type="entry name" value="Single-stranded right-handed beta-helix, Pectin lyase-like"/>
    <property type="match status" value="1"/>
</dbReference>
<comment type="caution">
    <text evidence="2">The sequence shown here is derived from an EMBL/GenBank/DDBJ whole genome shotgun (WGS) entry which is preliminary data.</text>
</comment>
<accession>W7QCZ6</accession>
<proteinExistence type="predicted"/>
<dbReference type="InterPro" id="IPR011050">
    <property type="entry name" value="Pectin_lyase_fold/virulence"/>
</dbReference>
<organism evidence="2 3">
    <name type="scientific">Catenovulum agarivorans DS-2</name>
    <dbReference type="NCBI Taxonomy" id="1328313"/>
    <lineage>
        <taxon>Bacteria</taxon>
        <taxon>Pseudomonadati</taxon>
        <taxon>Pseudomonadota</taxon>
        <taxon>Gammaproteobacteria</taxon>
        <taxon>Alteromonadales</taxon>
        <taxon>Alteromonadaceae</taxon>
        <taxon>Catenovulum</taxon>
    </lineage>
</organism>
<keyword evidence="1" id="KW-0732">Signal</keyword>
<dbReference type="eggNOG" id="ENOG502ZQ9M">
    <property type="taxonomic scope" value="Bacteria"/>
</dbReference>
<sequence length="331" mass="36142">MIGLYSHTEAIMNKITKYTALTGLLTMSTLANAGGTLTLSNQTGTIVIDDNNDYDEIVIPENKTIQANIHILKGRTNDVVIRGNNRSTSILAPNGLWGESQEDAKGTAGKKLSTIYADCNCTVSISNLTSRNPEKFHILGDTDNTLMLVDNVNLYTRIAANSDVHHHHTTDGFGGGVGSSIRYSNIDTFDDSIKVYRTEMTVENVHITHNEFGAPYQFGWGGFDYAKLILKGSNTVKDNHSSYRHGVFAWVSTNQTGYVRKVDYRGAFNHTVAAGKSRSKLYTFGHLSNTNLTVSGATLNLFGGQCKASTNSNTEFRLTSNANITNGTYCN</sequence>
<evidence type="ECO:0000313" key="2">
    <source>
        <dbReference type="EMBL" id="EWH09786.1"/>
    </source>
</evidence>
<feature type="signal peptide" evidence="1">
    <location>
        <begin position="1"/>
        <end position="33"/>
    </location>
</feature>
<dbReference type="SUPFAM" id="SSF51126">
    <property type="entry name" value="Pectin lyase-like"/>
    <property type="match status" value="1"/>
</dbReference>
<protein>
    <submittedName>
        <fullName evidence="2">Uncharacterized protein</fullName>
    </submittedName>
</protein>
<keyword evidence="3" id="KW-1185">Reference proteome</keyword>
<evidence type="ECO:0000256" key="1">
    <source>
        <dbReference type="SAM" id="SignalP"/>
    </source>
</evidence>
<feature type="chain" id="PRO_5004898125" evidence="1">
    <location>
        <begin position="34"/>
        <end position="331"/>
    </location>
</feature>
<evidence type="ECO:0000313" key="3">
    <source>
        <dbReference type="Proteomes" id="UP000019276"/>
    </source>
</evidence>
<dbReference type="InterPro" id="IPR012334">
    <property type="entry name" value="Pectin_lyas_fold"/>
</dbReference>
<dbReference type="EMBL" id="ARZY01000019">
    <property type="protein sequence ID" value="EWH09786.1"/>
    <property type="molecule type" value="Genomic_DNA"/>
</dbReference>
<gene>
    <name evidence="2" type="ORF">DS2_10883</name>
</gene>
<dbReference type="AlphaFoldDB" id="W7QCZ6"/>
<reference evidence="2 3" key="1">
    <citation type="journal article" date="2014" name="Genome Announc.">
        <title>Draft Genome Sequence of the Agar-Degrading Bacterium Catenovulum sp. Strain DS-2, Isolated from Intestines of Haliotis diversicolor.</title>
        <authorList>
            <person name="Shan D."/>
            <person name="Li X."/>
            <person name="Gu Z."/>
            <person name="Wei G."/>
            <person name="Gao Z."/>
            <person name="Shao Z."/>
        </authorList>
    </citation>
    <scope>NUCLEOTIDE SEQUENCE [LARGE SCALE GENOMIC DNA]</scope>
    <source>
        <strain evidence="2 3">DS-2</strain>
    </source>
</reference>